<dbReference type="SUPFAM" id="SSF58104">
    <property type="entry name" value="Methyl-accepting chemotaxis protein (MCP) signaling domain"/>
    <property type="match status" value="1"/>
</dbReference>
<keyword evidence="1 3" id="KW-0807">Transducer</keyword>
<evidence type="ECO:0000313" key="7">
    <source>
        <dbReference type="EMBL" id="TDP85227.1"/>
    </source>
</evidence>
<reference evidence="7 8" key="1">
    <citation type="submission" date="2019-03" db="EMBL/GenBank/DDBJ databases">
        <title>Genomic Encyclopedia of Type Strains, Phase IV (KMG-IV): sequencing the most valuable type-strain genomes for metagenomic binning, comparative biology and taxonomic classification.</title>
        <authorList>
            <person name="Goeker M."/>
        </authorList>
    </citation>
    <scope>NUCLEOTIDE SEQUENCE [LARGE SCALE GENOMIC DNA]</scope>
    <source>
        <strain evidence="7 8">DSM 102969</strain>
    </source>
</reference>
<dbReference type="Gene3D" id="1.10.287.950">
    <property type="entry name" value="Methyl-accepting chemotaxis protein"/>
    <property type="match status" value="1"/>
</dbReference>
<dbReference type="PANTHER" id="PTHR32089:SF112">
    <property type="entry name" value="LYSOZYME-LIKE PROTEIN-RELATED"/>
    <property type="match status" value="1"/>
</dbReference>
<feature type="domain" description="HAMP" evidence="6">
    <location>
        <begin position="206"/>
        <end position="259"/>
    </location>
</feature>
<sequence length="555" mass="57488">MKIRTRLIASLALLALALGVVAFEGWHALDVSNEGTRTIVADRVVPLEQLKTVSDKYAVDIVDTAHKVRSGALTFEQGGQGIRRALLLIEQDWAAYEATTMTDEERALAKEARAGMDRAAEPIGRLLAIVDARDAAALDAFVTRELYPTIDPIGGPIGKLVDLQIRVAREEFARSEATTATSKWTMAAIGTGALAVLAWAVRTVLAGVSRPLSRMEDAMRRLAHGDLSVEVPHVGRADEIGAMAAAVQVFRDNGLERARLEAESAAEREARERRAARVERIIAAFDADVGTILRTVTAASSELEATAGALSATAEESARSATAVAAASEEASTNVETVAAASEELAASIGEITGQVQSSARVADEAIVAASATEGTVRGLVDSAERIGNVLQLISAIAEQTNLLALNATIEAARAGEAGRGFAVVAAEVKDLAGQTAKATGEIGAQIQEMQAATGRVATSIQAIGTVIRRMSDNAAAIAAAVEQQGSATKEIARNVAQASAGTQQVTANIAGVTEAATHTGAGATQVLSSSGELARGAETLKGKVDGFFAEIRAA</sequence>
<evidence type="ECO:0000256" key="1">
    <source>
        <dbReference type="ARBA" id="ARBA00023224"/>
    </source>
</evidence>
<gene>
    <name evidence="7" type="ORF">EDD54_2075</name>
</gene>
<dbReference type="SMART" id="SM00283">
    <property type="entry name" value="MA"/>
    <property type="match status" value="1"/>
</dbReference>
<accession>A0A4R6RHC3</accession>
<dbReference type="InterPro" id="IPR003660">
    <property type="entry name" value="HAMP_dom"/>
</dbReference>
<dbReference type="Pfam" id="PF00672">
    <property type="entry name" value="HAMP"/>
    <property type="match status" value="1"/>
</dbReference>
<dbReference type="RefSeq" id="WP_165644426.1">
    <property type="nucleotide sequence ID" value="NZ_BSPM01000004.1"/>
</dbReference>
<dbReference type="InterPro" id="IPR024478">
    <property type="entry name" value="HlyB_4HB_MCP"/>
</dbReference>
<evidence type="ECO:0000256" key="3">
    <source>
        <dbReference type="PROSITE-ProRule" id="PRU00284"/>
    </source>
</evidence>
<dbReference type="AlphaFoldDB" id="A0A4R6RHC3"/>
<comment type="similarity">
    <text evidence="2">Belongs to the methyl-accepting chemotaxis (MCP) protein family.</text>
</comment>
<dbReference type="Gene3D" id="1.10.8.500">
    <property type="entry name" value="HAMP domain in histidine kinase"/>
    <property type="match status" value="1"/>
</dbReference>
<evidence type="ECO:0000256" key="2">
    <source>
        <dbReference type="ARBA" id="ARBA00029447"/>
    </source>
</evidence>
<dbReference type="PROSITE" id="PS50885">
    <property type="entry name" value="HAMP"/>
    <property type="match status" value="1"/>
</dbReference>
<dbReference type="CDD" id="cd06225">
    <property type="entry name" value="HAMP"/>
    <property type="match status" value="1"/>
</dbReference>
<name>A0A4R6RHC3_9HYPH</name>
<dbReference type="GO" id="GO:0016020">
    <property type="term" value="C:membrane"/>
    <property type="evidence" value="ECO:0007669"/>
    <property type="project" value="InterPro"/>
</dbReference>
<comment type="caution">
    <text evidence="7">The sequence shown here is derived from an EMBL/GenBank/DDBJ whole genome shotgun (WGS) entry which is preliminary data.</text>
</comment>
<dbReference type="InterPro" id="IPR004089">
    <property type="entry name" value="MCPsignal_dom"/>
</dbReference>
<keyword evidence="8" id="KW-1185">Reference proteome</keyword>
<dbReference type="InterPro" id="IPR004090">
    <property type="entry name" value="Chemotax_Me-accpt_rcpt"/>
</dbReference>
<feature type="chain" id="PRO_5020366165" evidence="4">
    <location>
        <begin position="23"/>
        <end position="555"/>
    </location>
</feature>
<evidence type="ECO:0000313" key="8">
    <source>
        <dbReference type="Proteomes" id="UP000294547"/>
    </source>
</evidence>
<proteinExistence type="inferred from homology"/>
<dbReference type="PRINTS" id="PR00260">
    <property type="entry name" value="CHEMTRNSDUCR"/>
</dbReference>
<protein>
    <submittedName>
        <fullName evidence="7">Methyl-accepting chemotaxis sensory transducer with TarH sensor</fullName>
    </submittedName>
</protein>
<dbReference type="GO" id="GO:0006935">
    <property type="term" value="P:chemotaxis"/>
    <property type="evidence" value="ECO:0007669"/>
    <property type="project" value="InterPro"/>
</dbReference>
<dbReference type="PROSITE" id="PS50111">
    <property type="entry name" value="CHEMOTAXIS_TRANSDUC_2"/>
    <property type="match status" value="1"/>
</dbReference>
<dbReference type="GO" id="GO:0004888">
    <property type="term" value="F:transmembrane signaling receptor activity"/>
    <property type="evidence" value="ECO:0007669"/>
    <property type="project" value="InterPro"/>
</dbReference>
<evidence type="ECO:0000259" key="6">
    <source>
        <dbReference type="PROSITE" id="PS50885"/>
    </source>
</evidence>
<dbReference type="Pfam" id="PF00015">
    <property type="entry name" value="MCPsignal"/>
    <property type="match status" value="1"/>
</dbReference>
<dbReference type="GO" id="GO:0007165">
    <property type="term" value="P:signal transduction"/>
    <property type="evidence" value="ECO:0007669"/>
    <property type="project" value="UniProtKB-KW"/>
</dbReference>
<dbReference type="SMART" id="SM00304">
    <property type="entry name" value="HAMP"/>
    <property type="match status" value="1"/>
</dbReference>
<dbReference type="EMBL" id="SNXY01000007">
    <property type="protein sequence ID" value="TDP85227.1"/>
    <property type="molecule type" value="Genomic_DNA"/>
</dbReference>
<dbReference type="Proteomes" id="UP000294547">
    <property type="component" value="Unassembled WGS sequence"/>
</dbReference>
<dbReference type="Pfam" id="PF12729">
    <property type="entry name" value="4HB_MCP_1"/>
    <property type="match status" value="1"/>
</dbReference>
<evidence type="ECO:0000256" key="4">
    <source>
        <dbReference type="SAM" id="SignalP"/>
    </source>
</evidence>
<feature type="signal peptide" evidence="4">
    <location>
        <begin position="1"/>
        <end position="22"/>
    </location>
</feature>
<feature type="domain" description="Methyl-accepting transducer" evidence="5">
    <location>
        <begin position="299"/>
        <end position="521"/>
    </location>
</feature>
<dbReference type="PANTHER" id="PTHR32089">
    <property type="entry name" value="METHYL-ACCEPTING CHEMOTAXIS PROTEIN MCPB"/>
    <property type="match status" value="1"/>
</dbReference>
<evidence type="ECO:0000259" key="5">
    <source>
        <dbReference type="PROSITE" id="PS50111"/>
    </source>
</evidence>
<organism evidence="7 8">
    <name type="scientific">Oharaeibacter diazotrophicus</name>
    <dbReference type="NCBI Taxonomy" id="1920512"/>
    <lineage>
        <taxon>Bacteria</taxon>
        <taxon>Pseudomonadati</taxon>
        <taxon>Pseudomonadota</taxon>
        <taxon>Alphaproteobacteria</taxon>
        <taxon>Hyphomicrobiales</taxon>
        <taxon>Pleomorphomonadaceae</taxon>
        <taxon>Oharaeibacter</taxon>
    </lineage>
</organism>
<keyword evidence="4" id="KW-0732">Signal</keyword>